<evidence type="ECO:0000313" key="4">
    <source>
        <dbReference type="Proteomes" id="UP001314263"/>
    </source>
</evidence>
<keyword evidence="4" id="KW-1185">Reference proteome</keyword>
<dbReference type="AlphaFoldDB" id="A0AAV1ICU0"/>
<dbReference type="EMBL" id="CAUYUE010000009">
    <property type="protein sequence ID" value="CAK0783784.1"/>
    <property type="molecule type" value="Genomic_DNA"/>
</dbReference>
<evidence type="ECO:0000259" key="2">
    <source>
        <dbReference type="Pfam" id="PF01423"/>
    </source>
</evidence>
<reference evidence="3 4" key="1">
    <citation type="submission" date="2023-10" db="EMBL/GenBank/DDBJ databases">
        <authorList>
            <person name="Maclean D."/>
            <person name="Macfadyen A."/>
        </authorList>
    </citation>
    <scope>NUCLEOTIDE SEQUENCE [LARGE SCALE GENOMIC DNA]</scope>
</reference>
<comment type="caution">
    <text evidence="3">The sequence shown here is derived from an EMBL/GenBank/DDBJ whole genome shotgun (WGS) entry which is preliminary data.</text>
</comment>
<dbReference type="SUPFAM" id="SSF50182">
    <property type="entry name" value="Sm-like ribonucleoproteins"/>
    <property type="match status" value="1"/>
</dbReference>
<protein>
    <recommendedName>
        <fullName evidence="2">Sm domain-containing protein</fullName>
    </recommendedName>
</protein>
<dbReference type="Gene3D" id="2.30.30.100">
    <property type="match status" value="1"/>
</dbReference>
<sequence>MRWLRDTPSHIMEAQPKGSAGQMSAKDVVHDILGTRLKVLTADGRVISGLLTCLDKQGNIVLQHAAQHLEPSLEERHLGTVIVPQNQRLKTQVLVMRNEAIRLNAQMRSCGIES</sequence>
<feature type="domain" description="Sm" evidence="2">
    <location>
        <begin position="29"/>
        <end position="83"/>
    </location>
</feature>
<dbReference type="InterPro" id="IPR001163">
    <property type="entry name" value="Sm_dom_euk/arc"/>
</dbReference>
<dbReference type="Pfam" id="PF01423">
    <property type="entry name" value="LSM"/>
    <property type="match status" value="1"/>
</dbReference>
<accession>A0AAV1ICU0</accession>
<feature type="region of interest" description="Disordered" evidence="1">
    <location>
        <begin position="1"/>
        <end position="23"/>
    </location>
</feature>
<evidence type="ECO:0000313" key="3">
    <source>
        <dbReference type="EMBL" id="CAK0783784.1"/>
    </source>
</evidence>
<gene>
    <name evidence="3" type="ORF">CVIRNUC_006984</name>
</gene>
<evidence type="ECO:0000256" key="1">
    <source>
        <dbReference type="SAM" id="MobiDB-lite"/>
    </source>
</evidence>
<name>A0AAV1ICU0_9CHLO</name>
<dbReference type="Proteomes" id="UP001314263">
    <property type="component" value="Unassembled WGS sequence"/>
</dbReference>
<dbReference type="InterPro" id="IPR010920">
    <property type="entry name" value="LSM_dom_sf"/>
</dbReference>
<proteinExistence type="predicted"/>
<organism evidence="3 4">
    <name type="scientific">Coccomyxa viridis</name>
    <dbReference type="NCBI Taxonomy" id="1274662"/>
    <lineage>
        <taxon>Eukaryota</taxon>
        <taxon>Viridiplantae</taxon>
        <taxon>Chlorophyta</taxon>
        <taxon>core chlorophytes</taxon>
        <taxon>Trebouxiophyceae</taxon>
        <taxon>Trebouxiophyceae incertae sedis</taxon>
        <taxon>Coccomyxaceae</taxon>
        <taxon>Coccomyxa</taxon>
    </lineage>
</organism>